<dbReference type="NCBIfam" id="NF041730">
    <property type="entry name" value="XrtH_assoc"/>
    <property type="match status" value="1"/>
</dbReference>
<dbReference type="InterPro" id="IPR049823">
    <property type="entry name" value="XrtH_assoc"/>
</dbReference>
<dbReference type="AlphaFoldDB" id="A0A1W1WRN6"/>
<protein>
    <submittedName>
        <fullName evidence="2">Uncharacterized protein</fullName>
    </submittedName>
</protein>
<feature type="transmembrane region" description="Helical" evidence="1">
    <location>
        <begin position="90"/>
        <end position="107"/>
    </location>
</feature>
<keyword evidence="1" id="KW-0812">Transmembrane</keyword>
<name>A0A1W1WRN6_9BACT</name>
<organism evidence="2 3">
    <name type="scientific">Nitratiruptor tergarcus DSM 16512</name>
    <dbReference type="NCBI Taxonomy" id="1069081"/>
    <lineage>
        <taxon>Bacteria</taxon>
        <taxon>Pseudomonadati</taxon>
        <taxon>Campylobacterota</taxon>
        <taxon>Epsilonproteobacteria</taxon>
        <taxon>Nautiliales</taxon>
        <taxon>Nitratiruptoraceae</taxon>
        <taxon>Nitratiruptor</taxon>
    </lineage>
</organism>
<dbReference type="RefSeq" id="WP_084274942.1">
    <property type="nucleotide sequence ID" value="NZ_AP026671.1"/>
</dbReference>
<keyword evidence="1" id="KW-1133">Transmembrane helix</keyword>
<keyword evidence="1" id="KW-0472">Membrane</keyword>
<keyword evidence="3" id="KW-1185">Reference proteome</keyword>
<evidence type="ECO:0000256" key="1">
    <source>
        <dbReference type="SAM" id="Phobius"/>
    </source>
</evidence>
<dbReference type="EMBL" id="FWWZ01000001">
    <property type="protein sequence ID" value="SMC08670.1"/>
    <property type="molecule type" value="Genomic_DNA"/>
</dbReference>
<proteinExistence type="predicted"/>
<evidence type="ECO:0000313" key="3">
    <source>
        <dbReference type="Proteomes" id="UP000192602"/>
    </source>
</evidence>
<feature type="transmembrane region" description="Helical" evidence="1">
    <location>
        <begin position="119"/>
        <end position="140"/>
    </location>
</feature>
<dbReference type="STRING" id="1069081.SAMN05660197_0434"/>
<evidence type="ECO:0000313" key="2">
    <source>
        <dbReference type="EMBL" id="SMC08670.1"/>
    </source>
</evidence>
<dbReference type="Proteomes" id="UP000192602">
    <property type="component" value="Unassembled WGS sequence"/>
</dbReference>
<reference evidence="3" key="1">
    <citation type="submission" date="2017-04" db="EMBL/GenBank/DDBJ databases">
        <authorList>
            <person name="Varghese N."/>
            <person name="Submissions S."/>
        </authorList>
    </citation>
    <scope>NUCLEOTIDE SEQUENCE [LARGE SCALE GENOMIC DNA]</scope>
    <source>
        <strain evidence="3">DSM 16512</strain>
    </source>
</reference>
<gene>
    <name evidence="2" type="ORF">SAMN05660197_0434</name>
</gene>
<sequence length="197" mass="23016">MKSHLLKLFVLFLLLLFPTILGWSYIKNYYNFFISNTAFGIAARYYDLAVQKTDIKGKEIIFSIKNATPIKDINGKSHDFAMDISLDMEAVTFNVPLTLSLLLAIVLGFKMPLKKRWEIFYTGMLLLFMLHFFSMLLFSFCTIAPVANINPYVHFYLARHYLAGEILCAIKDFFINYVARFEPFLIGVYGWWEVQRR</sequence>
<accession>A0A1W1WRN6</accession>